<dbReference type="Proteomes" id="UP000578091">
    <property type="component" value="Unassembled WGS sequence"/>
</dbReference>
<sequence length="147" mass="15178">MARKGRGFDLFARLPWPLAGVLGVLAYAAIRHGLPALATGDGPLLAGLRTAVDGGVLVPLAWIALAVLWLAALGNFLVARSRQREAQAAGDAGSSAPAPAGQADAVPREIAPTCPVCGTAMVKHGERGTEPTWACPEHPECRRTRAA</sequence>
<keyword evidence="2" id="KW-0812">Transmembrane</keyword>
<feature type="region of interest" description="Disordered" evidence="1">
    <location>
        <begin position="127"/>
        <end position="147"/>
    </location>
</feature>
<keyword evidence="2" id="KW-1133">Transmembrane helix</keyword>
<feature type="compositionally biased region" description="Low complexity" evidence="1">
    <location>
        <begin position="87"/>
        <end position="105"/>
    </location>
</feature>
<dbReference type="AlphaFoldDB" id="A0A853JAZ1"/>
<proteinExistence type="predicted"/>
<feature type="region of interest" description="Disordered" evidence="1">
    <location>
        <begin position="87"/>
        <end position="106"/>
    </location>
</feature>
<keyword evidence="4" id="KW-1185">Reference proteome</keyword>
<dbReference type="RefSeq" id="WP_180677620.1">
    <property type="nucleotide sequence ID" value="NZ_JACCKA010000039.1"/>
</dbReference>
<protein>
    <submittedName>
        <fullName evidence="3">Uncharacterized protein</fullName>
    </submittedName>
</protein>
<name>A0A853JAZ1_9GAMM</name>
<dbReference type="EMBL" id="JACCKA010000039">
    <property type="protein sequence ID" value="NZA25819.1"/>
    <property type="molecule type" value="Genomic_DNA"/>
</dbReference>
<keyword evidence="2" id="KW-0472">Membrane</keyword>
<evidence type="ECO:0000313" key="3">
    <source>
        <dbReference type="EMBL" id="NZA25819.1"/>
    </source>
</evidence>
<accession>A0A853JAZ1</accession>
<evidence type="ECO:0000313" key="4">
    <source>
        <dbReference type="Proteomes" id="UP000578091"/>
    </source>
</evidence>
<evidence type="ECO:0000256" key="2">
    <source>
        <dbReference type="SAM" id="Phobius"/>
    </source>
</evidence>
<comment type="caution">
    <text evidence="3">The sequence shown here is derived from an EMBL/GenBank/DDBJ whole genome shotgun (WGS) entry which is preliminary data.</text>
</comment>
<evidence type="ECO:0000256" key="1">
    <source>
        <dbReference type="SAM" id="MobiDB-lite"/>
    </source>
</evidence>
<reference evidence="3 4" key="1">
    <citation type="submission" date="2020-07" db="EMBL/GenBank/DDBJ databases">
        <title>Luteimonas sp. SJ-92.</title>
        <authorList>
            <person name="Huang X.-X."/>
            <person name="Xu L."/>
            <person name="Sun J.-Q."/>
        </authorList>
    </citation>
    <scope>NUCLEOTIDE SEQUENCE [LARGE SCALE GENOMIC DNA]</scope>
    <source>
        <strain evidence="3 4">SJ-92</strain>
    </source>
</reference>
<organism evidence="3 4">
    <name type="scientific">Luteimonas salinisoli</name>
    <dbReference type="NCBI Taxonomy" id="2752307"/>
    <lineage>
        <taxon>Bacteria</taxon>
        <taxon>Pseudomonadati</taxon>
        <taxon>Pseudomonadota</taxon>
        <taxon>Gammaproteobacteria</taxon>
        <taxon>Lysobacterales</taxon>
        <taxon>Lysobacteraceae</taxon>
        <taxon>Luteimonas</taxon>
    </lineage>
</organism>
<dbReference type="Gene3D" id="3.30.65.10">
    <property type="entry name" value="Bacterial Topoisomerase I, domain 1"/>
    <property type="match status" value="1"/>
</dbReference>
<gene>
    <name evidence="3" type="ORF">H0E84_05440</name>
</gene>
<feature type="compositionally biased region" description="Basic and acidic residues" evidence="1">
    <location>
        <begin position="137"/>
        <end position="147"/>
    </location>
</feature>
<feature type="transmembrane region" description="Helical" evidence="2">
    <location>
        <begin position="56"/>
        <end position="78"/>
    </location>
</feature>